<dbReference type="Proteomes" id="UP000694867">
    <property type="component" value="Unplaced"/>
</dbReference>
<gene>
    <name evidence="10" type="primary">LOC100907040</name>
</gene>
<evidence type="ECO:0000256" key="3">
    <source>
        <dbReference type="ARBA" id="ARBA00022741"/>
    </source>
</evidence>
<comment type="similarity">
    <text evidence="7">Belongs to the protein kinase superfamily.</text>
</comment>
<feature type="domain" description="Protein kinase" evidence="8">
    <location>
        <begin position="85"/>
        <end position="341"/>
    </location>
</feature>
<dbReference type="AlphaFoldDB" id="A0AAJ6QWY5"/>
<dbReference type="InterPro" id="IPR045270">
    <property type="entry name" value="STKc_AGC"/>
</dbReference>
<sequence>MSKSGSWFGNLIRSIRAEPVEGIRIQKGLDAAITDPKHVDALLPHDPEEEKRWNRQYKENLGGVHIWVDARFEANVCPREKIENFEILGHLGRGAFGHVYAVKYRVDHRLYALKVLSKAHVFQRSFVPWAISEKKMLNAVENKFIVKLHFAFKDRKNLYMVMDLASRGDLNRLRETSLPEMTVKLIIAQIILGTEYLHACKIVHRDLKPDNIFIFEDCFIKIGDLGLAKRLKGRTYSLAGTIGYMAPEVIGTAGYGIEVDWWSIGIILYKLVYLKHPFPKQGGTPKQRLAAITGTKLAFPEVIYPGSSVNDLLRGMLTLSPRFRLGYLKGGSDDIKDHEWFRNISFCEVARKAVRVELDLTPLMPVPSEVYEFLPTEKDDDILPHRFLEF</sequence>
<evidence type="ECO:0000256" key="7">
    <source>
        <dbReference type="RuleBase" id="RU000304"/>
    </source>
</evidence>
<dbReference type="SMART" id="SM00220">
    <property type="entry name" value="S_TKc"/>
    <property type="match status" value="1"/>
</dbReference>
<dbReference type="Gene3D" id="3.30.200.20">
    <property type="entry name" value="Phosphorylase Kinase, domain 1"/>
    <property type="match status" value="1"/>
</dbReference>
<keyword evidence="5 6" id="KW-0067">ATP-binding</keyword>
<feature type="binding site" evidence="6">
    <location>
        <position position="114"/>
    </location>
    <ligand>
        <name>ATP</name>
        <dbReference type="ChEBI" id="CHEBI:30616"/>
    </ligand>
</feature>
<protein>
    <submittedName>
        <fullName evidence="10">cAMP-dependent protein kinase catalytic subunit alpha-like</fullName>
    </submittedName>
</protein>
<evidence type="ECO:0000313" key="9">
    <source>
        <dbReference type="Proteomes" id="UP000694867"/>
    </source>
</evidence>
<dbReference type="PANTHER" id="PTHR24353">
    <property type="entry name" value="CYCLIC NUCLEOTIDE-DEPENDENT PROTEIN KINASE"/>
    <property type="match status" value="1"/>
</dbReference>
<dbReference type="InterPro" id="IPR017441">
    <property type="entry name" value="Protein_kinase_ATP_BS"/>
</dbReference>
<dbReference type="GeneID" id="100907040"/>
<evidence type="ECO:0000256" key="5">
    <source>
        <dbReference type="ARBA" id="ARBA00022840"/>
    </source>
</evidence>
<dbReference type="PROSITE" id="PS50011">
    <property type="entry name" value="PROTEIN_KINASE_DOM"/>
    <property type="match status" value="1"/>
</dbReference>
<dbReference type="GO" id="GO:0005952">
    <property type="term" value="C:cAMP-dependent protein kinase complex"/>
    <property type="evidence" value="ECO:0007669"/>
    <property type="project" value="TreeGrafter"/>
</dbReference>
<keyword evidence="4" id="KW-0418">Kinase</keyword>
<dbReference type="InterPro" id="IPR000719">
    <property type="entry name" value="Prot_kinase_dom"/>
</dbReference>
<name>A0AAJ6QWY5_9ACAR</name>
<dbReference type="KEGG" id="goe:100907040"/>
<dbReference type="Gene3D" id="1.10.510.10">
    <property type="entry name" value="Transferase(Phosphotransferase) domain 1"/>
    <property type="match status" value="1"/>
</dbReference>
<dbReference type="PROSITE" id="PS00107">
    <property type="entry name" value="PROTEIN_KINASE_ATP"/>
    <property type="match status" value="1"/>
</dbReference>
<dbReference type="PROSITE" id="PS00108">
    <property type="entry name" value="PROTEIN_KINASE_ST"/>
    <property type="match status" value="1"/>
</dbReference>
<evidence type="ECO:0000256" key="1">
    <source>
        <dbReference type="ARBA" id="ARBA00022527"/>
    </source>
</evidence>
<evidence type="ECO:0000313" key="10">
    <source>
        <dbReference type="RefSeq" id="XP_003746636.1"/>
    </source>
</evidence>
<evidence type="ECO:0000256" key="4">
    <source>
        <dbReference type="ARBA" id="ARBA00022777"/>
    </source>
</evidence>
<dbReference type="RefSeq" id="XP_003746636.1">
    <property type="nucleotide sequence ID" value="XM_003746588.1"/>
</dbReference>
<evidence type="ECO:0000256" key="2">
    <source>
        <dbReference type="ARBA" id="ARBA00022679"/>
    </source>
</evidence>
<keyword evidence="1 7" id="KW-0723">Serine/threonine-protein kinase</keyword>
<accession>A0AAJ6QWY5</accession>
<dbReference type="InterPro" id="IPR011009">
    <property type="entry name" value="Kinase-like_dom_sf"/>
</dbReference>
<keyword evidence="2" id="KW-0808">Transferase</keyword>
<dbReference type="GO" id="GO:0005524">
    <property type="term" value="F:ATP binding"/>
    <property type="evidence" value="ECO:0007669"/>
    <property type="project" value="UniProtKB-UniRule"/>
</dbReference>
<dbReference type="GO" id="GO:0004691">
    <property type="term" value="F:cAMP-dependent protein kinase activity"/>
    <property type="evidence" value="ECO:0007669"/>
    <property type="project" value="TreeGrafter"/>
</dbReference>
<dbReference type="PANTHER" id="PTHR24353:SF139">
    <property type="match status" value="1"/>
</dbReference>
<evidence type="ECO:0000259" key="8">
    <source>
        <dbReference type="PROSITE" id="PS50011"/>
    </source>
</evidence>
<proteinExistence type="inferred from homology"/>
<dbReference type="Pfam" id="PF00069">
    <property type="entry name" value="Pkinase"/>
    <property type="match status" value="1"/>
</dbReference>
<reference evidence="10" key="1">
    <citation type="submission" date="2025-08" db="UniProtKB">
        <authorList>
            <consortium name="RefSeq"/>
        </authorList>
    </citation>
    <scope>IDENTIFICATION</scope>
</reference>
<dbReference type="CDD" id="cd05123">
    <property type="entry name" value="STKc_AGC"/>
    <property type="match status" value="1"/>
</dbReference>
<organism evidence="9 10">
    <name type="scientific">Galendromus occidentalis</name>
    <name type="common">western predatory mite</name>
    <dbReference type="NCBI Taxonomy" id="34638"/>
    <lineage>
        <taxon>Eukaryota</taxon>
        <taxon>Metazoa</taxon>
        <taxon>Ecdysozoa</taxon>
        <taxon>Arthropoda</taxon>
        <taxon>Chelicerata</taxon>
        <taxon>Arachnida</taxon>
        <taxon>Acari</taxon>
        <taxon>Parasitiformes</taxon>
        <taxon>Mesostigmata</taxon>
        <taxon>Gamasina</taxon>
        <taxon>Phytoseioidea</taxon>
        <taxon>Phytoseiidae</taxon>
        <taxon>Typhlodrominae</taxon>
        <taxon>Galendromus</taxon>
    </lineage>
</organism>
<keyword evidence="3 6" id="KW-0547">Nucleotide-binding</keyword>
<dbReference type="InterPro" id="IPR008271">
    <property type="entry name" value="Ser/Thr_kinase_AS"/>
</dbReference>
<dbReference type="SUPFAM" id="SSF56112">
    <property type="entry name" value="Protein kinase-like (PK-like)"/>
    <property type="match status" value="1"/>
</dbReference>
<keyword evidence="9" id="KW-1185">Reference proteome</keyword>
<evidence type="ECO:0000256" key="6">
    <source>
        <dbReference type="PROSITE-ProRule" id="PRU10141"/>
    </source>
</evidence>